<evidence type="ECO:0000313" key="2">
    <source>
        <dbReference type="Proteomes" id="UP000582643"/>
    </source>
</evidence>
<name>A0A7W7U7C1_9ACTN</name>
<dbReference type="RefSeq" id="WP_184932205.1">
    <property type="nucleotide sequence ID" value="NZ_JACHJY010000009.1"/>
</dbReference>
<protein>
    <submittedName>
        <fullName evidence="1">Uncharacterized protein</fullName>
    </submittedName>
</protein>
<dbReference type="AlphaFoldDB" id="A0A7W7U7C1"/>
<proteinExistence type="predicted"/>
<reference evidence="1 2" key="1">
    <citation type="submission" date="2020-08" db="EMBL/GenBank/DDBJ databases">
        <title>Genomic Encyclopedia of Type Strains, Phase III (KMG-III): the genomes of soil and plant-associated and newly described type strains.</title>
        <authorList>
            <person name="Whitman W."/>
        </authorList>
    </citation>
    <scope>NUCLEOTIDE SEQUENCE [LARGE SCALE GENOMIC DNA]</scope>
    <source>
        <strain evidence="1 2">SFB5A</strain>
    </source>
</reference>
<accession>A0A7W7U7C1</accession>
<comment type="caution">
    <text evidence="1">The sequence shown here is derived from an EMBL/GenBank/DDBJ whole genome shotgun (WGS) entry which is preliminary data.</text>
</comment>
<sequence>MTEQPARTLTVEEHDRAWHAIEGATGQPDADPGTVLAAVLHALGIEAPTAEDEQAYLLRKRATA</sequence>
<evidence type="ECO:0000313" key="1">
    <source>
        <dbReference type="EMBL" id="MBB4984975.1"/>
    </source>
</evidence>
<gene>
    <name evidence="1" type="ORF">GGE06_005925</name>
</gene>
<dbReference type="EMBL" id="JACHJY010000009">
    <property type="protein sequence ID" value="MBB4984975.1"/>
    <property type="molecule type" value="Genomic_DNA"/>
</dbReference>
<keyword evidence="2" id="KW-1185">Reference proteome</keyword>
<organism evidence="1 2">
    <name type="scientific">Streptomyces nymphaeiformis</name>
    <dbReference type="NCBI Taxonomy" id="2663842"/>
    <lineage>
        <taxon>Bacteria</taxon>
        <taxon>Bacillati</taxon>
        <taxon>Actinomycetota</taxon>
        <taxon>Actinomycetes</taxon>
        <taxon>Kitasatosporales</taxon>
        <taxon>Streptomycetaceae</taxon>
        <taxon>Streptomyces</taxon>
    </lineage>
</organism>
<dbReference type="Proteomes" id="UP000582643">
    <property type="component" value="Unassembled WGS sequence"/>
</dbReference>